<dbReference type="PROSITE" id="PS51892">
    <property type="entry name" value="SUBTILASE"/>
    <property type="match status" value="1"/>
</dbReference>
<dbReference type="InterPro" id="IPR015500">
    <property type="entry name" value="Peptidase_S8_subtilisin-rel"/>
</dbReference>
<feature type="active site" description="Charge relay system" evidence="5">
    <location>
        <position position="1"/>
    </location>
</feature>
<dbReference type="Gene3D" id="3.40.50.200">
    <property type="entry name" value="Peptidase S8/S53 domain"/>
    <property type="match status" value="2"/>
</dbReference>
<dbReference type="OrthoDB" id="300641at2759"/>
<dbReference type="PRINTS" id="PR00723">
    <property type="entry name" value="SUBTILISIN"/>
</dbReference>
<dbReference type="SUPFAM" id="SSF52743">
    <property type="entry name" value="Subtilisin-like"/>
    <property type="match status" value="2"/>
</dbReference>
<keyword evidence="2 5" id="KW-0645">Protease</keyword>
<dbReference type="InterPro" id="IPR023828">
    <property type="entry name" value="Peptidase_S8_Ser-AS"/>
</dbReference>
<dbReference type="OMA" id="ARCICKV"/>
<dbReference type="GO" id="GO:0004252">
    <property type="term" value="F:serine-type endopeptidase activity"/>
    <property type="evidence" value="ECO:0007669"/>
    <property type="project" value="UniProtKB-UniRule"/>
</dbReference>
<dbReference type="STRING" id="2015173.A0A026VS67"/>
<organism evidence="7 8">
    <name type="scientific">Ooceraea biroi</name>
    <name type="common">Clonal raider ant</name>
    <name type="synonym">Cerapachys biroi</name>
    <dbReference type="NCBI Taxonomy" id="2015173"/>
    <lineage>
        <taxon>Eukaryota</taxon>
        <taxon>Metazoa</taxon>
        <taxon>Ecdysozoa</taxon>
        <taxon>Arthropoda</taxon>
        <taxon>Hexapoda</taxon>
        <taxon>Insecta</taxon>
        <taxon>Pterygota</taxon>
        <taxon>Neoptera</taxon>
        <taxon>Endopterygota</taxon>
        <taxon>Hymenoptera</taxon>
        <taxon>Apocrita</taxon>
        <taxon>Aculeata</taxon>
        <taxon>Formicoidea</taxon>
        <taxon>Formicidae</taxon>
        <taxon>Dorylinae</taxon>
        <taxon>Ooceraea</taxon>
    </lineage>
</organism>
<evidence type="ECO:0000256" key="3">
    <source>
        <dbReference type="ARBA" id="ARBA00022801"/>
    </source>
</evidence>
<dbReference type="PANTHER" id="PTHR42884">
    <property type="entry name" value="PROPROTEIN CONVERTASE SUBTILISIN/KEXIN-RELATED"/>
    <property type="match status" value="1"/>
</dbReference>
<dbReference type="CDD" id="cd04059">
    <property type="entry name" value="Peptidases_S8_Protein_convertases_Kexins_Furin-like"/>
    <property type="match status" value="1"/>
</dbReference>
<dbReference type="PROSITE" id="PS00138">
    <property type="entry name" value="SUBTILASE_SER"/>
    <property type="match status" value="1"/>
</dbReference>
<dbReference type="InterPro" id="IPR036852">
    <property type="entry name" value="Peptidase_S8/S53_dom_sf"/>
</dbReference>
<evidence type="ECO:0000313" key="7">
    <source>
        <dbReference type="EMBL" id="EZA46356.1"/>
    </source>
</evidence>
<feature type="active site" description="Charge relay system" evidence="5">
    <location>
        <position position="260"/>
    </location>
</feature>
<dbReference type="GO" id="GO:0043005">
    <property type="term" value="C:neuron projection"/>
    <property type="evidence" value="ECO:0007669"/>
    <property type="project" value="TreeGrafter"/>
</dbReference>
<gene>
    <name evidence="7" type="ORF">X777_00244</name>
</gene>
<dbReference type="PANTHER" id="PTHR42884:SF14">
    <property type="entry name" value="NEUROENDOCRINE CONVERTASE 1"/>
    <property type="match status" value="1"/>
</dbReference>
<evidence type="ECO:0000256" key="5">
    <source>
        <dbReference type="PROSITE-ProRule" id="PRU01240"/>
    </source>
</evidence>
<feature type="non-terminal residue" evidence="7">
    <location>
        <position position="1"/>
    </location>
</feature>
<dbReference type="AlphaFoldDB" id="A0A026VS67"/>
<evidence type="ECO:0000256" key="2">
    <source>
        <dbReference type="ARBA" id="ARBA00022670"/>
    </source>
</evidence>
<keyword evidence="8" id="KW-1185">Reference proteome</keyword>
<keyword evidence="4 5" id="KW-0720">Serine protease</keyword>
<dbReference type="GO" id="GO:0016486">
    <property type="term" value="P:peptide hormone processing"/>
    <property type="evidence" value="ECO:0007669"/>
    <property type="project" value="TreeGrafter"/>
</dbReference>
<evidence type="ECO:0000256" key="1">
    <source>
        <dbReference type="ARBA" id="ARBA00005325"/>
    </source>
</evidence>
<dbReference type="InterPro" id="IPR034182">
    <property type="entry name" value="Kexin/furin"/>
</dbReference>
<evidence type="ECO:0000313" key="8">
    <source>
        <dbReference type="Proteomes" id="UP000053097"/>
    </source>
</evidence>
<proteinExistence type="inferred from homology"/>
<comment type="similarity">
    <text evidence="1">Belongs to the peptidase S8 family. Furin subfamily.</text>
</comment>
<dbReference type="GO" id="GO:0005615">
    <property type="term" value="C:extracellular space"/>
    <property type="evidence" value="ECO:0007669"/>
    <property type="project" value="TreeGrafter"/>
</dbReference>
<reference evidence="7 8" key="1">
    <citation type="journal article" date="2014" name="Curr. Biol.">
        <title>The genome of the clonal raider ant Cerapachys biroi.</title>
        <authorList>
            <person name="Oxley P.R."/>
            <person name="Ji L."/>
            <person name="Fetter-Pruneda I."/>
            <person name="McKenzie S.K."/>
            <person name="Li C."/>
            <person name="Hu H."/>
            <person name="Zhang G."/>
            <person name="Kronauer D.J."/>
        </authorList>
    </citation>
    <scope>NUCLEOTIDE SEQUENCE [LARGE SCALE GENOMIC DNA]</scope>
</reference>
<dbReference type="InterPro" id="IPR022398">
    <property type="entry name" value="Peptidase_S8_His-AS"/>
</dbReference>
<feature type="domain" description="Peptidase S8/S53" evidence="6">
    <location>
        <begin position="172"/>
        <end position="320"/>
    </location>
</feature>
<evidence type="ECO:0000259" key="6">
    <source>
        <dbReference type="Pfam" id="PF00082"/>
    </source>
</evidence>
<dbReference type="PROSITE" id="PS00137">
    <property type="entry name" value="SUBTILASE_HIS"/>
    <property type="match status" value="1"/>
</dbReference>
<dbReference type="Proteomes" id="UP000053097">
    <property type="component" value="Unassembled WGS sequence"/>
</dbReference>
<feature type="active site" description="Charge relay system" evidence="5">
    <location>
        <position position="8"/>
    </location>
</feature>
<sequence length="350" mass="38255">DSLGMNGHGTRCAGEIAMEANNLKCGVGVAFEAAVGGIKLLDGLVNDRVEGEALGYKPELVDIYTASWGPADDGKSLEAPGRLAVEALERGIRKVDIRKSLSLSLLNHFISFSSYKIQIAFTKFVILYMCRLSYYRRKRQLSGFKEMLARCICKVFFSCFFRGLNMNEESLMGRNGKGSIYVWASGNGGSKSDDCGCDGYVGSIYTVAVGSASQTGRFPWYGERCPATLATTYSSGAYHDQMIATTDLKNTCTTKHTGTSASAPLAAGILALALQVNDNLTWRDIQHLIAWSSEYSPLSENPGWFKNAAGFWFNSRFGFGLMNAYALVMASINWTTVPEKTICKVDNVYM</sequence>
<dbReference type="EMBL" id="KK111561">
    <property type="protein sequence ID" value="EZA46356.1"/>
    <property type="molecule type" value="Genomic_DNA"/>
</dbReference>
<keyword evidence="3 5" id="KW-0378">Hydrolase</keyword>
<name>A0A026VS67_OOCBI</name>
<protein>
    <submittedName>
        <fullName evidence="7">Neuroendocrine convertase</fullName>
    </submittedName>
</protein>
<dbReference type="InterPro" id="IPR000209">
    <property type="entry name" value="Peptidase_S8/S53_dom"/>
</dbReference>
<dbReference type="Pfam" id="PF00082">
    <property type="entry name" value="Peptidase_S8"/>
    <property type="match status" value="2"/>
</dbReference>
<evidence type="ECO:0000256" key="4">
    <source>
        <dbReference type="ARBA" id="ARBA00022825"/>
    </source>
</evidence>
<accession>A0A026VS67</accession>
<feature type="domain" description="Peptidase S8/S53" evidence="6">
    <location>
        <begin position="5"/>
        <end position="83"/>
    </location>
</feature>
<dbReference type="GO" id="GO:0016020">
    <property type="term" value="C:membrane"/>
    <property type="evidence" value="ECO:0007669"/>
    <property type="project" value="TreeGrafter"/>
</dbReference>